<dbReference type="PANTHER" id="PTHR20982:SF3">
    <property type="entry name" value="MITOCHONDRIAL RIBOSOME RECYCLING FACTOR PSEUDO 1"/>
    <property type="match status" value="1"/>
</dbReference>
<comment type="caution">
    <text evidence="8">The sequence shown here is derived from an EMBL/GenBank/DDBJ whole genome shotgun (WGS) entry which is preliminary data.</text>
</comment>
<feature type="coiled-coil region" evidence="6">
    <location>
        <begin position="138"/>
        <end position="172"/>
    </location>
</feature>
<dbReference type="GO" id="GO:0043023">
    <property type="term" value="F:ribosomal large subunit binding"/>
    <property type="evidence" value="ECO:0007669"/>
    <property type="project" value="TreeGrafter"/>
</dbReference>
<dbReference type="Gene3D" id="1.10.132.20">
    <property type="entry name" value="Ribosome-recycling factor"/>
    <property type="match status" value="1"/>
</dbReference>
<comment type="subcellular location">
    <subcellularLocation>
        <location evidence="1 5">Cytoplasm</location>
    </subcellularLocation>
</comment>
<proteinExistence type="inferred from homology"/>
<organism evidence="8 9">
    <name type="scientific">Candidatus Copromonas faecavium</name>
    <name type="common">nom. illeg.</name>
    <dbReference type="NCBI Taxonomy" id="2840740"/>
    <lineage>
        <taxon>Bacteria</taxon>
        <taxon>Bacillati</taxon>
        <taxon>Bacillota</taxon>
        <taxon>Clostridia</taxon>
        <taxon>Lachnospirales</taxon>
        <taxon>Lachnospiraceae</taxon>
        <taxon>Candidatus Copromonas (nom. illeg.)</taxon>
    </lineage>
</organism>
<gene>
    <name evidence="5 8" type="primary">frr</name>
    <name evidence="8" type="ORF">IAB28_07355</name>
</gene>
<keyword evidence="4 5" id="KW-0648">Protein biosynthesis</keyword>
<dbReference type="PANTHER" id="PTHR20982">
    <property type="entry name" value="RIBOSOME RECYCLING FACTOR"/>
    <property type="match status" value="1"/>
</dbReference>
<dbReference type="InterPro" id="IPR036191">
    <property type="entry name" value="RRF_sf"/>
</dbReference>
<evidence type="ECO:0000256" key="6">
    <source>
        <dbReference type="SAM" id="Coils"/>
    </source>
</evidence>
<accession>A0A9D1A507</accession>
<keyword evidence="3 5" id="KW-0963">Cytoplasm</keyword>
<dbReference type="EMBL" id="DVGC01000040">
    <property type="protein sequence ID" value="HIR05767.1"/>
    <property type="molecule type" value="Genomic_DNA"/>
</dbReference>
<dbReference type="InterPro" id="IPR002661">
    <property type="entry name" value="Ribosome_recyc_fac"/>
</dbReference>
<comment type="similarity">
    <text evidence="2 5">Belongs to the RRF family.</text>
</comment>
<evidence type="ECO:0000313" key="9">
    <source>
        <dbReference type="Proteomes" id="UP000824250"/>
    </source>
</evidence>
<dbReference type="FunFam" id="1.10.132.20:FF:000001">
    <property type="entry name" value="Ribosome-recycling factor"/>
    <property type="match status" value="1"/>
</dbReference>
<evidence type="ECO:0000256" key="5">
    <source>
        <dbReference type="HAMAP-Rule" id="MF_00040"/>
    </source>
</evidence>
<comment type="function">
    <text evidence="5">Responsible for the release of ribosomes from messenger RNA at the termination of protein biosynthesis. May increase the efficiency of translation by recycling ribosomes from one round of translation to another.</text>
</comment>
<dbReference type="Pfam" id="PF01765">
    <property type="entry name" value="RRF"/>
    <property type="match status" value="1"/>
</dbReference>
<dbReference type="FunFam" id="3.30.1360.40:FF:000001">
    <property type="entry name" value="Ribosome-recycling factor"/>
    <property type="match status" value="1"/>
</dbReference>
<feature type="domain" description="Ribosome recycling factor" evidence="7">
    <location>
        <begin position="21"/>
        <end position="182"/>
    </location>
</feature>
<dbReference type="CDD" id="cd00520">
    <property type="entry name" value="RRF"/>
    <property type="match status" value="1"/>
</dbReference>
<name>A0A9D1A507_9FIRM</name>
<keyword evidence="6" id="KW-0175">Coiled coil</keyword>
<dbReference type="AlphaFoldDB" id="A0A9D1A507"/>
<evidence type="ECO:0000313" key="8">
    <source>
        <dbReference type="EMBL" id="HIR05767.1"/>
    </source>
</evidence>
<dbReference type="HAMAP" id="MF_00040">
    <property type="entry name" value="RRF"/>
    <property type="match status" value="1"/>
</dbReference>
<evidence type="ECO:0000256" key="2">
    <source>
        <dbReference type="ARBA" id="ARBA00005912"/>
    </source>
</evidence>
<dbReference type="Gene3D" id="3.30.1360.40">
    <property type="match status" value="1"/>
</dbReference>
<sequence>MKEELKVYEDKMEKSINAMMEEFASIRAGRANPHVLDKIKVDYYGSPTPIQQVGNISVPEARMILIQPWEKSLIKPIEKAIQSSDLGINPSNDGSVIRLVFPELTEDRRKELAKDVKKKGEAAKVAVRNIRRDANDVFKKQEKNNEISEDDLKDATEQIQKITDKAIEKIDRAVENKTKEILTV</sequence>
<evidence type="ECO:0000256" key="4">
    <source>
        <dbReference type="ARBA" id="ARBA00022917"/>
    </source>
</evidence>
<evidence type="ECO:0000256" key="3">
    <source>
        <dbReference type="ARBA" id="ARBA00022490"/>
    </source>
</evidence>
<evidence type="ECO:0000256" key="1">
    <source>
        <dbReference type="ARBA" id="ARBA00004496"/>
    </source>
</evidence>
<dbReference type="InterPro" id="IPR023584">
    <property type="entry name" value="Ribosome_recyc_fac_dom"/>
</dbReference>
<dbReference type="GO" id="GO:0006415">
    <property type="term" value="P:translational termination"/>
    <property type="evidence" value="ECO:0007669"/>
    <property type="project" value="UniProtKB-UniRule"/>
</dbReference>
<dbReference type="Proteomes" id="UP000824250">
    <property type="component" value="Unassembled WGS sequence"/>
</dbReference>
<evidence type="ECO:0000259" key="7">
    <source>
        <dbReference type="Pfam" id="PF01765"/>
    </source>
</evidence>
<reference evidence="8" key="2">
    <citation type="journal article" date="2021" name="PeerJ">
        <title>Extensive microbial diversity within the chicken gut microbiome revealed by metagenomics and culture.</title>
        <authorList>
            <person name="Gilroy R."/>
            <person name="Ravi A."/>
            <person name="Getino M."/>
            <person name="Pursley I."/>
            <person name="Horton D.L."/>
            <person name="Alikhan N.F."/>
            <person name="Baker D."/>
            <person name="Gharbi K."/>
            <person name="Hall N."/>
            <person name="Watson M."/>
            <person name="Adriaenssens E.M."/>
            <person name="Foster-Nyarko E."/>
            <person name="Jarju S."/>
            <person name="Secka A."/>
            <person name="Antonio M."/>
            <person name="Oren A."/>
            <person name="Chaudhuri R.R."/>
            <person name="La Ragione R."/>
            <person name="Hildebrand F."/>
            <person name="Pallen M.J."/>
        </authorList>
    </citation>
    <scope>NUCLEOTIDE SEQUENCE</scope>
    <source>
        <strain evidence="8">CHK180-2868</strain>
    </source>
</reference>
<reference evidence="8" key="1">
    <citation type="submission" date="2020-10" db="EMBL/GenBank/DDBJ databases">
        <authorList>
            <person name="Gilroy R."/>
        </authorList>
    </citation>
    <scope>NUCLEOTIDE SEQUENCE</scope>
    <source>
        <strain evidence="8">CHK180-2868</strain>
    </source>
</reference>
<dbReference type="NCBIfam" id="TIGR00496">
    <property type="entry name" value="frr"/>
    <property type="match status" value="1"/>
</dbReference>
<dbReference type="GO" id="GO:0005737">
    <property type="term" value="C:cytoplasm"/>
    <property type="evidence" value="ECO:0007669"/>
    <property type="project" value="UniProtKB-SubCell"/>
</dbReference>
<protein>
    <recommendedName>
        <fullName evidence="5">Ribosome-recycling factor</fullName>
        <shortName evidence="5">RRF</shortName>
    </recommendedName>
    <alternativeName>
        <fullName evidence="5">Ribosome-releasing factor</fullName>
    </alternativeName>
</protein>
<dbReference type="SUPFAM" id="SSF55194">
    <property type="entry name" value="Ribosome recycling factor, RRF"/>
    <property type="match status" value="1"/>
</dbReference>